<evidence type="ECO:0000313" key="4">
    <source>
        <dbReference type="Proteomes" id="UP000278398"/>
    </source>
</evidence>
<organism evidence="3 4">
    <name type="scientific">Aquibium carbonis</name>
    <dbReference type="NCBI Taxonomy" id="2495581"/>
    <lineage>
        <taxon>Bacteria</taxon>
        <taxon>Pseudomonadati</taxon>
        <taxon>Pseudomonadota</taxon>
        <taxon>Alphaproteobacteria</taxon>
        <taxon>Hyphomicrobiales</taxon>
        <taxon>Phyllobacteriaceae</taxon>
        <taxon>Aquibium</taxon>
    </lineage>
</organism>
<keyword evidence="4" id="KW-1185">Reference proteome</keyword>
<sequence>MIKRSILAAGLATALFVAPAFADDRPPTPEERAQIEAVLAAEGFTSWDEIEWDDDGHWEVDDAVGPDGRQYDLKLDASFAIIARDPD</sequence>
<proteinExistence type="predicted"/>
<keyword evidence="1" id="KW-0732">Signal</keyword>
<dbReference type="Proteomes" id="UP000278398">
    <property type="component" value="Unassembled WGS sequence"/>
</dbReference>
<evidence type="ECO:0000313" key="3">
    <source>
        <dbReference type="EMBL" id="RST84889.1"/>
    </source>
</evidence>
<evidence type="ECO:0000256" key="1">
    <source>
        <dbReference type="SAM" id="SignalP"/>
    </source>
</evidence>
<gene>
    <name evidence="3" type="ORF">EJC49_18235</name>
</gene>
<dbReference type="RefSeq" id="WP_126701366.1">
    <property type="nucleotide sequence ID" value="NZ_RWKW01000071.1"/>
</dbReference>
<comment type="caution">
    <text evidence="3">The sequence shown here is derived from an EMBL/GenBank/DDBJ whole genome shotgun (WGS) entry which is preliminary data.</text>
</comment>
<name>A0A429YTV6_9HYPH</name>
<feature type="chain" id="PRO_5019026233" evidence="1">
    <location>
        <begin position="23"/>
        <end position="87"/>
    </location>
</feature>
<reference evidence="3 4" key="1">
    <citation type="submission" date="2018-12" db="EMBL/GenBank/DDBJ databases">
        <title>Mesorhizobium carbonis sp. nov., isolated from coal mine water.</title>
        <authorList>
            <person name="Xin W."/>
            <person name="Xu Z."/>
            <person name="Xiang F."/>
            <person name="Zhang J."/>
            <person name="Xi L."/>
            <person name="Liu J."/>
        </authorList>
    </citation>
    <scope>NUCLEOTIDE SEQUENCE [LARGE SCALE GENOMIC DNA]</scope>
    <source>
        <strain evidence="3 4">B2.3</strain>
    </source>
</reference>
<dbReference type="AlphaFoldDB" id="A0A429YTV6"/>
<protein>
    <submittedName>
        <fullName evidence="3">PepSY domain-containing protein</fullName>
    </submittedName>
</protein>
<dbReference type="InterPro" id="IPR025711">
    <property type="entry name" value="PepSY"/>
</dbReference>
<evidence type="ECO:0000259" key="2">
    <source>
        <dbReference type="Pfam" id="PF13670"/>
    </source>
</evidence>
<accession>A0A429YTV6</accession>
<dbReference type="Pfam" id="PF13670">
    <property type="entry name" value="PepSY_2"/>
    <property type="match status" value="1"/>
</dbReference>
<feature type="signal peptide" evidence="1">
    <location>
        <begin position="1"/>
        <end position="22"/>
    </location>
</feature>
<feature type="domain" description="PepSY" evidence="2">
    <location>
        <begin position="7"/>
        <end position="79"/>
    </location>
</feature>
<dbReference type="EMBL" id="RWKW01000071">
    <property type="protein sequence ID" value="RST84889.1"/>
    <property type="molecule type" value="Genomic_DNA"/>
</dbReference>
<dbReference type="OrthoDB" id="7933638at2"/>